<dbReference type="RefSeq" id="WP_209797522.1">
    <property type="nucleotide sequence ID" value="NZ_JAGGJZ010000008.1"/>
</dbReference>
<evidence type="ECO:0000256" key="1">
    <source>
        <dbReference type="SAM" id="Phobius"/>
    </source>
</evidence>
<dbReference type="EMBL" id="JAGGJZ010000008">
    <property type="protein sequence ID" value="MBP1890608.1"/>
    <property type="molecule type" value="Genomic_DNA"/>
</dbReference>
<keyword evidence="1" id="KW-0812">Transmembrane</keyword>
<comment type="caution">
    <text evidence="2">The sequence shown here is derived from an EMBL/GenBank/DDBJ whole genome shotgun (WGS) entry which is preliminary data.</text>
</comment>
<sequence>MKSFIKRSLVILSIFSLVLVGIPIRANADTLNANDKSGNMTLNLDKNRYYSIDMEEIFPGEHYFKKIIIKNSHNYPYNIYFKASSKEGLTGKSLELLKYINMKIVYDGKTIYNGPANANSMKDIMLIGTVYPDTQKNFEVYIDVSKDLDNSFANIETFNRFDFYSNIVYSGNVRGNSNNGQEIFNNNMFNPKTGDNFRFYIYLISIISCIIILILLNKNKIKKNI</sequence>
<feature type="transmembrane region" description="Helical" evidence="1">
    <location>
        <begin position="199"/>
        <end position="216"/>
    </location>
</feature>
<accession>A0ABS4F2Y3</accession>
<name>A0ABS4F2Y3_9CLOT</name>
<gene>
    <name evidence="2" type="ORF">J2Z53_002213</name>
</gene>
<keyword evidence="1" id="KW-1133">Transmembrane helix</keyword>
<keyword evidence="1" id="KW-0472">Membrane</keyword>
<protein>
    <submittedName>
        <fullName evidence="2">Uncharacterized protein</fullName>
    </submittedName>
</protein>
<evidence type="ECO:0000313" key="3">
    <source>
        <dbReference type="Proteomes" id="UP000783390"/>
    </source>
</evidence>
<evidence type="ECO:0000313" key="2">
    <source>
        <dbReference type="EMBL" id="MBP1890608.1"/>
    </source>
</evidence>
<keyword evidence="3" id="KW-1185">Reference proteome</keyword>
<reference evidence="2 3" key="1">
    <citation type="submission" date="2021-03" db="EMBL/GenBank/DDBJ databases">
        <title>Genomic Encyclopedia of Type Strains, Phase IV (KMG-IV): sequencing the most valuable type-strain genomes for metagenomic binning, comparative biology and taxonomic classification.</title>
        <authorList>
            <person name="Goeker M."/>
        </authorList>
    </citation>
    <scope>NUCLEOTIDE SEQUENCE [LARGE SCALE GENOMIC DNA]</scope>
    <source>
        <strain evidence="2 3">DSM 3984</strain>
    </source>
</reference>
<proteinExistence type="predicted"/>
<dbReference type="Proteomes" id="UP000783390">
    <property type="component" value="Unassembled WGS sequence"/>
</dbReference>
<organism evidence="2 3">
    <name type="scientific">Clostridium moniliforme</name>
    <dbReference type="NCBI Taxonomy" id="39489"/>
    <lineage>
        <taxon>Bacteria</taxon>
        <taxon>Bacillati</taxon>
        <taxon>Bacillota</taxon>
        <taxon>Clostridia</taxon>
        <taxon>Eubacteriales</taxon>
        <taxon>Clostridiaceae</taxon>
        <taxon>Clostridium</taxon>
    </lineage>
</organism>